<reference evidence="2 3" key="1">
    <citation type="submission" date="2018-06" db="EMBL/GenBank/DDBJ databases">
        <authorList>
            <consortium name="Pathogen Informatics"/>
            <person name="Doyle S."/>
        </authorList>
    </citation>
    <scope>NUCLEOTIDE SEQUENCE [LARGE SCALE GENOMIC DNA]</scope>
    <source>
        <strain evidence="2 3">NCTC10899</strain>
    </source>
</reference>
<organism evidence="2 3">
    <name type="scientific">Ectopseudomonas mendocina</name>
    <name type="common">Pseudomonas mendocina</name>
    <dbReference type="NCBI Taxonomy" id="300"/>
    <lineage>
        <taxon>Bacteria</taxon>
        <taxon>Pseudomonadati</taxon>
        <taxon>Pseudomonadota</taxon>
        <taxon>Gammaproteobacteria</taxon>
        <taxon>Pseudomonadales</taxon>
        <taxon>Pseudomonadaceae</taxon>
        <taxon>Ectopseudomonas</taxon>
    </lineage>
</organism>
<protein>
    <submittedName>
        <fullName evidence="2">Beta-ketoadipyl CoA thiolase</fullName>
    </submittedName>
</protein>
<evidence type="ECO:0000313" key="3">
    <source>
        <dbReference type="Proteomes" id="UP000254260"/>
    </source>
</evidence>
<evidence type="ECO:0000313" key="2">
    <source>
        <dbReference type="EMBL" id="SUE95763.1"/>
    </source>
</evidence>
<dbReference type="EMBL" id="UGUU01000002">
    <property type="protein sequence ID" value="SUE95763.1"/>
    <property type="molecule type" value="Genomic_DNA"/>
</dbReference>
<dbReference type="AlphaFoldDB" id="A0A379PP42"/>
<proteinExistence type="predicted"/>
<accession>A0A379PP42</accession>
<gene>
    <name evidence="2" type="ORF">NCTC10899_05002</name>
</gene>
<dbReference type="RefSeq" id="WP_181880457.1">
    <property type="nucleotide sequence ID" value="NZ_UGUU01000002.1"/>
</dbReference>
<feature type="region of interest" description="Disordered" evidence="1">
    <location>
        <begin position="27"/>
        <end position="54"/>
    </location>
</feature>
<dbReference type="Proteomes" id="UP000254260">
    <property type="component" value="Unassembled WGS sequence"/>
</dbReference>
<sequence>MSKEQIRQMLAQQTERYQTVYGGEVTLYAPHDPNPKPLLSPSRKPGRKRLTNEREQEYKKYLEQVAAGTYQPEQEPQVDYQARNKRGRRGQEHVLLTGWV</sequence>
<name>A0A379PP42_ECTME</name>
<evidence type="ECO:0000256" key="1">
    <source>
        <dbReference type="SAM" id="MobiDB-lite"/>
    </source>
</evidence>